<name>A0A7D5KBH2_9EURY</name>
<keyword evidence="3" id="KW-1185">Reference proteome</keyword>
<organism evidence="2 3">
    <name type="scientific">Natrinema halophilum</name>
    <dbReference type="NCBI Taxonomy" id="1699371"/>
    <lineage>
        <taxon>Archaea</taxon>
        <taxon>Methanobacteriati</taxon>
        <taxon>Methanobacteriota</taxon>
        <taxon>Stenosarchaea group</taxon>
        <taxon>Halobacteria</taxon>
        <taxon>Halobacteriales</taxon>
        <taxon>Natrialbaceae</taxon>
        <taxon>Natrinema</taxon>
    </lineage>
</organism>
<keyword evidence="1" id="KW-0472">Membrane</keyword>
<evidence type="ECO:0000313" key="3">
    <source>
        <dbReference type="Proteomes" id="UP000509241"/>
    </source>
</evidence>
<sequence>MSSPLENPIVRYGAGFASAGTITFFAFTVADGTSRWIWLGIAIVEIFLVPHILREATENAV</sequence>
<protein>
    <submittedName>
        <fullName evidence="2">Uncharacterized protein</fullName>
    </submittedName>
</protein>
<feature type="transmembrane region" description="Helical" evidence="1">
    <location>
        <begin position="36"/>
        <end position="53"/>
    </location>
</feature>
<evidence type="ECO:0000313" key="2">
    <source>
        <dbReference type="EMBL" id="QLG47816.1"/>
    </source>
</evidence>
<dbReference type="OrthoDB" id="238114at2157"/>
<gene>
    <name evidence="2" type="ORF">HYG82_02630</name>
</gene>
<dbReference type="AlphaFoldDB" id="A0A7D5KBH2"/>
<accession>A0A7D5KBH2</accession>
<dbReference type="RefSeq" id="WP_179259558.1">
    <property type="nucleotide sequence ID" value="NZ_CP058601.1"/>
</dbReference>
<proteinExistence type="predicted"/>
<dbReference type="GeneID" id="56032151"/>
<dbReference type="Proteomes" id="UP000509241">
    <property type="component" value="Chromosome"/>
</dbReference>
<keyword evidence="1" id="KW-1133">Transmembrane helix</keyword>
<dbReference type="EMBL" id="CP058601">
    <property type="protein sequence ID" value="QLG47816.1"/>
    <property type="molecule type" value="Genomic_DNA"/>
</dbReference>
<dbReference type="KEGG" id="haly:HYG82_02630"/>
<evidence type="ECO:0000256" key="1">
    <source>
        <dbReference type="SAM" id="Phobius"/>
    </source>
</evidence>
<feature type="transmembrane region" description="Helical" evidence="1">
    <location>
        <begin position="12"/>
        <end position="30"/>
    </location>
</feature>
<keyword evidence="1" id="KW-0812">Transmembrane</keyword>
<reference evidence="2 3" key="1">
    <citation type="submission" date="2020-07" db="EMBL/GenBank/DDBJ databases">
        <authorList>
            <person name="Cui H."/>
        </authorList>
    </citation>
    <scope>NUCLEOTIDE SEQUENCE [LARGE SCALE GENOMIC DNA]</scope>
    <source>
        <strain evidence="2 3">YPL8</strain>
    </source>
</reference>